<feature type="region of interest" description="Disordered" evidence="1">
    <location>
        <begin position="169"/>
        <end position="188"/>
    </location>
</feature>
<comment type="caution">
    <text evidence="2">The sequence shown here is derived from an EMBL/GenBank/DDBJ whole genome shotgun (WGS) entry which is preliminary data.</text>
</comment>
<keyword evidence="3" id="KW-1185">Reference proteome</keyword>
<feature type="non-terminal residue" evidence="2">
    <location>
        <position position="1"/>
    </location>
</feature>
<dbReference type="Proteomes" id="UP000257109">
    <property type="component" value="Unassembled WGS sequence"/>
</dbReference>
<evidence type="ECO:0000313" key="3">
    <source>
        <dbReference type="Proteomes" id="UP000257109"/>
    </source>
</evidence>
<evidence type="ECO:0000256" key="1">
    <source>
        <dbReference type="SAM" id="MobiDB-lite"/>
    </source>
</evidence>
<reference evidence="2" key="1">
    <citation type="submission" date="2018-05" db="EMBL/GenBank/DDBJ databases">
        <title>Draft genome of Mucuna pruriens seed.</title>
        <authorList>
            <person name="Nnadi N.E."/>
            <person name="Vos R."/>
            <person name="Hasami M.H."/>
            <person name="Devisetty U.K."/>
            <person name="Aguiy J.C."/>
        </authorList>
    </citation>
    <scope>NUCLEOTIDE SEQUENCE [LARGE SCALE GENOMIC DNA]</scope>
    <source>
        <strain evidence="2">JCA_2017</strain>
    </source>
</reference>
<name>A0A371HZH0_MUCPR</name>
<accession>A0A371HZH0</accession>
<evidence type="ECO:0000313" key="2">
    <source>
        <dbReference type="EMBL" id="RDY08192.1"/>
    </source>
</evidence>
<gene>
    <name evidence="2" type="ORF">CR513_07610</name>
</gene>
<sequence>MTKLAESRNCSCKSWRSYAWRLMRTPESTRRRKEFKVSQKVLLFNSWLKLIVGKLRFRWDGPFVVTNIFPYGAVEVRDAANNNMFKVNGHQLKPYHEGPNLSSIEGEVEVLTLTKPYRFQVFLTESEPTPVSFRDRVHADSILVRGELNEDRIILQIDSVPSRFQRPTPYQGDIHMSTSGTDFAGVDSARPTLRSSLSGC</sequence>
<evidence type="ECO:0008006" key="4">
    <source>
        <dbReference type="Google" id="ProtNLM"/>
    </source>
</evidence>
<dbReference type="AlphaFoldDB" id="A0A371HZH0"/>
<proteinExistence type="predicted"/>
<protein>
    <recommendedName>
        <fullName evidence="4">Reverse transcriptase domain-containing protein</fullName>
    </recommendedName>
</protein>
<dbReference type="EMBL" id="QJKJ01001326">
    <property type="protein sequence ID" value="RDY08192.1"/>
    <property type="molecule type" value="Genomic_DNA"/>
</dbReference>
<organism evidence="2 3">
    <name type="scientific">Mucuna pruriens</name>
    <name type="common">Velvet bean</name>
    <name type="synonym">Dolichos pruriens</name>
    <dbReference type="NCBI Taxonomy" id="157652"/>
    <lineage>
        <taxon>Eukaryota</taxon>
        <taxon>Viridiplantae</taxon>
        <taxon>Streptophyta</taxon>
        <taxon>Embryophyta</taxon>
        <taxon>Tracheophyta</taxon>
        <taxon>Spermatophyta</taxon>
        <taxon>Magnoliopsida</taxon>
        <taxon>eudicotyledons</taxon>
        <taxon>Gunneridae</taxon>
        <taxon>Pentapetalae</taxon>
        <taxon>rosids</taxon>
        <taxon>fabids</taxon>
        <taxon>Fabales</taxon>
        <taxon>Fabaceae</taxon>
        <taxon>Papilionoideae</taxon>
        <taxon>50 kb inversion clade</taxon>
        <taxon>NPAAA clade</taxon>
        <taxon>indigoferoid/millettioid clade</taxon>
        <taxon>Phaseoleae</taxon>
        <taxon>Mucuna</taxon>
    </lineage>
</organism>